<accession>A0ABV8FVD8</accession>
<name>A0ABV8FVD8_9ACTN</name>
<reference evidence="3" key="1">
    <citation type="journal article" date="2019" name="Int. J. Syst. Evol. Microbiol.">
        <title>The Global Catalogue of Microorganisms (GCM) 10K type strain sequencing project: providing services to taxonomists for standard genome sequencing and annotation.</title>
        <authorList>
            <consortium name="The Broad Institute Genomics Platform"/>
            <consortium name="The Broad Institute Genome Sequencing Center for Infectious Disease"/>
            <person name="Wu L."/>
            <person name="Ma J."/>
        </authorList>
    </citation>
    <scope>NUCLEOTIDE SEQUENCE [LARGE SCALE GENOMIC DNA]</scope>
    <source>
        <strain evidence="3">TBRC 1276</strain>
    </source>
</reference>
<organism evidence="2 3">
    <name type="scientific">Nonomuraea purpurea</name>
    <dbReference type="NCBI Taxonomy" id="1849276"/>
    <lineage>
        <taxon>Bacteria</taxon>
        <taxon>Bacillati</taxon>
        <taxon>Actinomycetota</taxon>
        <taxon>Actinomycetes</taxon>
        <taxon>Streptosporangiales</taxon>
        <taxon>Streptosporangiaceae</taxon>
        <taxon>Nonomuraea</taxon>
    </lineage>
</organism>
<keyword evidence="3" id="KW-1185">Reference proteome</keyword>
<dbReference type="EMBL" id="JBHSBI010000001">
    <property type="protein sequence ID" value="MFC4005676.1"/>
    <property type="molecule type" value="Genomic_DNA"/>
</dbReference>
<keyword evidence="2" id="KW-0012">Acyltransferase</keyword>
<evidence type="ECO:0000313" key="2">
    <source>
        <dbReference type="EMBL" id="MFC4005676.1"/>
    </source>
</evidence>
<dbReference type="Gene3D" id="3.40.630.30">
    <property type="match status" value="1"/>
</dbReference>
<dbReference type="SUPFAM" id="SSF55729">
    <property type="entry name" value="Acyl-CoA N-acyltransferases (Nat)"/>
    <property type="match status" value="1"/>
</dbReference>
<dbReference type="Pfam" id="PF13302">
    <property type="entry name" value="Acetyltransf_3"/>
    <property type="match status" value="1"/>
</dbReference>
<gene>
    <name evidence="2" type="ORF">ACFOY2_00465</name>
</gene>
<proteinExistence type="predicted"/>
<evidence type="ECO:0000313" key="3">
    <source>
        <dbReference type="Proteomes" id="UP001595851"/>
    </source>
</evidence>
<dbReference type="PANTHER" id="PTHR43792:SF1">
    <property type="entry name" value="N-ACETYLTRANSFERASE DOMAIN-CONTAINING PROTEIN"/>
    <property type="match status" value="1"/>
</dbReference>
<dbReference type="InterPro" id="IPR016181">
    <property type="entry name" value="Acyl_CoA_acyltransferase"/>
</dbReference>
<dbReference type="InterPro" id="IPR000182">
    <property type="entry name" value="GNAT_dom"/>
</dbReference>
<protein>
    <submittedName>
        <fullName evidence="2">GNAT family N-acetyltransferase</fullName>
        <ecNumber evidence="2">2.3.-.-</ecNumber>
    </submittedName>
</protein>
<dbReference type="InterPro" id="IPR051531">
    <property type="entry name" value="N-acetyltransferase"/>
</dbReference>
<dbReference type="Proteomes" id="UP001595851">
    <property type="component" value="Unassembled WGS sequence"/>
</dbReference>
<dbReference type="EC" id="2.3.-.-" evidence="2"/>
<dbReference type="RefSeq" id="WP_379525862.1">
    <property type="nucleotide sequence ID" value="NZ_JBHSBI010000001.1"/>
</dbReference>
<keyword evidence="2" id="KW-0808">Transferase</keyword>
<dbReference type="GO" id="GO:0016746">
    <property type="term" value="F:acyltransferase activity"/>
    <property type="evidence" value="ECO:0007669"/>
    <property type="project" value="UniProtKB-KW"/>
</dbReference>
<comment type="caution">
    <text evidence="2">The sequence shown here is derived from an EMBL/GenBank/DDBJ whole genome shotgun (WGS) entry which is preliminary data.</text>
</comment>
<dbReference type="PROSITE" id="PS51186">
    <property type="entry name" value="GNAT"/>
    <property type="match status" value="1"/>
</dbReference>
<sequence>MEVVQTARMVLSRVTADDLIAVHEIHSDPRTSVHNPAGPSPDLESSRAMLDLWLADWAERGLGYWAARQTGESRVIGFGGLRRAIVERDEVLNLYYRFRPSAWGHGYALELAQAALHVGEGLGRTVVAVIGDANERSRKVAERAGMRKDRSIPYGGVPSGVYVARPYPALPGRARTM</sequence>
<evidence type="ECO:0000259" key="1">
    <source>
        <dbReference type="PROSITE" id="PS51186"/>
    </source>
</evidence>
<feature type="domain" description="N-acetyltransferase" evidence="1">
    <location>
        <begin position="9"/>
        <end position="168"/>
    </location>
</feature>
<dbReference type="PANTHER" id="PTHR43792">
    <property type="entry name" value="GNAT FAMILY, PUTATIVE (AFU_ORTHOLOGUE AFUA_3G00765)-RELATED-RELATED"/>
    <property type="match status" value="1"/>
</dbReference>